<dbReference type="EMBL" id="CP104973">
    <property type="protein sequence ID" value="UXN61555.1"/>
    <property type="molecule type" value="Genomic_DNA"/>
</dbReference>
<accession>A0ACD4D764</accession>
<proteinExistence type="predicted"/>
<sequence length="114" mass="12119">MTNAVAVSQEPDRFPISEMTNLLASINSAMYLCGMPDAAMNALFDAHASVIYEIVNTPSVDYREVESKVAAAKILVDNPDDGQWGAQIAAIGASIGRDMVRFDGRETVLAALAA</sequence>
<dbReference type="Proteomes" id="UP001061991">
    <property type="component" value="Chromosome"/>
</dbReference>
<evidence type="ECO:0000313" key="2">
    <source>
        <dbReference type="Proteomes" id="UP001061991"/>
    </source>
</evidence>
<organism evidence="1 2">
    <name type="scientific">Phyllobacterium zundukense</name>
    <dbReference type="NCBI Taxonomy" id="1867719"/>
    <lineage>
        <taxon>Bacteria</taxon>
        <taxon>Pseudomonadati</taxon>
        <taxon>Pseudomonadota</taxon>
        <taxon>Alphaproteobacteria</taxon>
        <taxon>Hyphomicrobiales</taxon>
        <taxon>Phyllobacteriaceae</taxon>
        <taxon>Phyllobacterium</taxon>
    </lineage>
</organism>
<evidence type="ECO:0000313" key="1">
    <source>
        <dbReference type="EMBL" id="UXN61555.1"/>
    </source>
</evidence>
<reference evidence="1" key="1">
    <citation type="submission" date="2022-09" db="EMBL/GenBank/DDBJ databases">
        <title>Interaction between co-microsymbionts with complementary sets of symbiotic genes in legume-rhizobium systems.</title>
        <authorList>
            <person name="Safronova V."/>
            <person name="Sazanova A."/>
            <person name="Afonin A."/>
            <person name="Chirak E."/>
        </authorList>
    </citation>
    <scope>NUCLEOTIDE SEQUENCE</scope>
    <source>
        <strain evidence="1">A18/3m</strain>
    </source>
</reference>
<gene>
    <name evidence="1" type="ORF">N8E88_15970</name>
</gene>
<protein>
    <submittedName>
        <fullName evidence="1">Uncharacterized protein</fullName>
    </submittedName>
</protein>
<name>A0ACD4D764_9HYPH</name>
<keyword evidence="2" id="KW-1185">Reference proteome</keyword>